<evidence type="ECO:0000256" key="4">
    <source>
        <dbReference type="ARBA" id="ARBA00022741"/>
    </source>
</evidence>
<dbReference type="SUPFAM" id="SSF52540">
    <property type="entry name" value="P-loop containing nucleoside triphosphate hydrolases"/>
    <property type="match status" value="1"/>
</dbReference>
<dbReference type="InterPro" id="IPR003439">
    <property type="entry name" value="ABC_transporter-like_ATP-bd"/>
</dbReference>
<dbReference type="Pfam" id="PF00005">
    <property type="entry name" value="ABC_tran"/>
    <property type="match status" value="1"/>
</dbReference>
<dbReference type="PANTHER" id="PTHR42711">
    <property type="entry name" value="ABC TRANSPORTER ATP-BINDING PROTEIN"/>
    <property type="match status" value="1"/>
</dbReference>
<comment type="similarity">
    <text evidence="1">Belongs to the ABC transporter superfamily.</text>
</comment>
<dbReference type="InterPro" id="IPR027417">
    <property type="entry name" value="P-loop_NTPase"/>
</dbReference>
<evidence type="ECO:0000256" key="5">
    <source>
        <dbReference type="ARBA" id="ARBA00022840"/>
    </source>
</evidence>
<dbReference type="GO" id="GO:0005524">
    <property type="term" value="F:ATP binding"/>
    <property type="evidence" value="ECO:0007669"/>
    <property type="project" value="UniProtKB-KW"/>
</dbReference>
<dbReference type="InterPro" id="IPR017871">
    <property type="entry name" value="ABC_transporter-like_CS"/>
</dbReference>
<dbReference type="AlphaFoldDB" id="A0A366HBL6"/>
<evidence type="ECO:0000256" key="1">
    <source>
        <dbReference type="ARBA" id="ARBA00005417"/>
    </source>
</evidence>
<dbReference type="GO" id="GO:0016887">
    <property type="term" value="F:ATP hydrolysis activity"/>
    <property type="evidence" value="ECO:0007669"/>
    <property type="project" value="InterPro"/>
</dbReference>
<dbReference type="EMBL" id="QNRR01000009">
    <property type="protein sequence ID" value="RBP39762.1"/>
    <property type="molecule type" value="Genomic_DNA"/>
</dbReference>
<evidence type="ECO:0000256" key="2">
    <source>
        <dbReference type="ARBA" id="ARBA00022448"/>
    </source>
</evidence>
<sequence length="252" mass="27972">MSAPASSPEILLEARDLTREFDGVKALDSFNFQLHRGEVLGLLGANGAGKTTTMNMLLGLTTPTSGTIEAFGMDFQKHRIDVLKRSNFSSAYTALPGNLRVWQNLLVFSKLYGVKNAKQKIDSLLELFEIPDLRTRVTGQLSAGESTRVNLCKALLNDPELLLLDEPTASLDPDIADKVRKTIRKVQAERRISILYTSHNMRDIEEVCDRVIFLHKGKVVAEGTPSDIVKRSQTNSLEDVFIKIARSGEIED</sequence>
<dbReference type="SMART" id="SM00382">
    <property type="entry name" value="AAA"/>
    <property type="match status" value="1"/>
</dbReference>
<keyword evidence="3" id="KW-0536">Nodulation</keyword>
<evidence type="ECO:0000256" key="3">
    <source>
        <dbReference type="ARBA" id="ARBA00022458"/>
    </source>
</evidence>
<keyword evidence="2" id="KW-0813">Transport</keyword>
<dbReference type="RefSeq" id="WP_113960649.1">
    <property type="nucleotide sequence ID" value="NZ_QNRR01000009.1"/>
</dbReference>
<dbReference type="InterPro" id="IPR050763">
    <property type="entry name" value="ABC_transporter_ATP-binding"/>
</dbReference>
<comment type="caution">
    <text evidence="7">The sequence shown here is derived from an EMBL/GenBank/DDBJ whole genome shotgun (WGS) entry which is preliminary data.</text>
</comment>
<dbReference type="Gene3D" id="3.40.50.300">
    <property type="entry name" value="P-loop containing nucleotide triphosphate hydrolases"/>
    <property type="match status" value="1"/>
</dbReference>
<dbReference type="InterPro" id="IPR003593">
    <property type="entry name" value="AAA+_ATPase"/>
</dbReference>
<proteinExistence type="inferred from homology"/>
<keyword evidence="4" id="KW-0547">Nucleotide-binding</keyword>
<dbReference type="PROSITE" id="PS50893">
    <property type="entry name" value="ABC_TRANSPORTER_2"/>
    <property type="match status" value="1"/>
</dbReference>
<organism evidence="7 8">
    <name type="scientific">Roseimicrobium gellanilyticum</name>
    <dbReference type="NCBI Taxonomy" id="748857"/>
    <lineage>
        <taxon>Bacteria</taxon>
        <taxon>Pseudomonadati</taxon>
        <taxon>Verrucomicrobiota</taxon>
        <taxon>Verrucomicrobiia</taxon>
        <taxon>Verrucomicrobiales</taxon>
        <taxon>Verrucomicrobiaceae</taxon>
        <taxon>Roseimicrobium</taxon>
    </lineage>
</organism>
<accession>A0A366HBL6</accession>
<keyword evidence="8" id="KW-1185">Reference proteome</keyword>
<evidence type="ECO:0000259" key="6">
    <source>
        <dbReference type="PROSITE" id="PS50893"/>
    </source>
</evidence>
<name>A0A366HBL6_9BACT</name>
<keyword evidence="5 7" id="KW-0067">ATP-binding</keyword>
<evidence type="ECO:0000313" key="7">
    <source>
        <dbReference type="EMBL" id="RBP39762.1"/>
    </source>
</evidence>
<protein>
    <submittedName>
        <fullName evidence="7">ABC-2 type transport system ATP-binding protein</fullName>
    </submittedName>
</protein>
<reference evidence="7 8" key="1">
    <citation type="submission" date="2018-06" db="EMBL/GenBank/DDBJ databases">
        <title>Genomic Encyclopedia of Type Strains, Phase IV (KMG-IV): sequencing the most valuable type-strain genomes for metagenomic binning, comparative biology and taxonomic classification.</title>
        <authorList>
            <person name="Goeker M."/>
        </authorList>
    </citation>
    <scope>NUCLEOTIDE SEQUENCE [LARGE SCALE GENOMIC DNA]</scope>
    <source>
        <strain evidence="7 8">DSM 25532</strain>
    </source>
</reference>
<dbReference type="PROSITE" id="PS00211">
    <property type="entry name" value="ABC_TRANSPORTER_1"/>
    <property type="match status" value="1"/>
</dbReference>
<feature type="domain" description="ABC transporter" evidence="6">
    <location>
        <begin position="12"/>
        <end position="241"/>
    </location>
</feature>
<dbReference type="OrthoDB" id="9809450at2"/>
<gene>
    <name evidence="7" type="ORF">DES53_109190</name>
</gene>
<dbReference type="Proteomes" id="UP000253426">
    <property type="component" value="Unassembled WGS sequence"/>
</dbReference>
<dbReference type="PANTHER" id="PTHR42711:SF5">
    <property type="entry name" value="ABC TRANSPORTER ATP-BINDING PROTEIN NATA"/>
    <property type="match status" value="1"/>
</dbReference>
<evidence type="ECO:0000313" key="8">
    <source>
        <dbReference type="Proteomes" id="UP000253426"/>
    </source>
</evidence>